<dbReference type="AlphaFoldDB" id="A0A553CQE9"/>
<gene>
    <name evidence="1" type="ORF">FNW17_03105</name>
</gene>
<dbReference type="Gene3D" id="2.20.110.10">
    <property type="entry name" value="Histone H3 K4-specific methyltransferase SET7/9 N-terminal domain"/>
    <property type="match status" value="1"/>
</dbReference>
<dbReference type="EMBL" id="VJZR01000002">
    <property type="protein sequence ID" value="TRX22770.1"/>
    <property type="molecule type" value="Genomic_DNA"/>
</dbReference>
<proteinExistence type="predicted"/>
<evidence type="ECO:0000313" key="1">
    <source>
        <dbReference type="EMBL" id="TRX22770.1"/>
    </source>
</evidence>
<dbReference type="OrthoDB" id="649093at2"/>
<name>A0A553CQE9_9FLAO</name>
<sequence>MKTGQFVSFYENGNRKSIANYKKDRIYGDYYELYENGNKKLDGDYIESKVKLETSLKINQFWNSKNIQEVIDGNGNYEEIKDGYFASGDKKRI</sequence>
<comment type="caution">
    <text evidence="1">The sequence shown here is derived from an EMBL/GenBank/DDBJ whole genome shotgun (WGS) entry which is preliminary data.</text>
</comment>
<dbReference type="Proteomes" id="UP000318585">
    <property type="component" value="Unassembled WGS sequence"/>
</dbReference>
<accession>A0A553CQE9</accession>
<dbReference type="RefSeq" id="WP_143391836.1">
    <property type="nucleotide sequence ID" value="NZ_VJZQ01000033.1"/>
</dbReference>
<organism evidence="1 2">
    <name type="scientific">Flavobacterium franklandianum</name>
    <dbReference type="NCBI Taxonomy" id="2594430"/>
    <lineage>
        <taxon>Bacteria</taxon>
        <taxon>Pseudomonadati</taxon>
        <taxon>Bacteroidota</taxon>
        <taxon>Flavobacteriia</taxon>
        <taxon>Flavobacteriales</taxon>
        <taxon>Flavobacteriaceae</taxon>
        <taxon>Flavobacterium</taxon>
    </lineage>
</organism>
<dbReference type="SUPFAM" id="SSF82185">
    <property type="entry name" value="Histone H3 K4-specific methyltransferase SET7/9 N-terminal domain"/>
    <property type="match status" value="1"/>
</dbReference>
<evidence type="ECO:0000313" key="2">
    <source>
        <dbReference type="Proteomes" id="UP000318585"/>
    </source>
</evidence>
<reference evidence="1 2" key="1">
    <citation type="submission" date="2019-07" db="EMBL/GenBank/DDBJ databases">
        <title>Novel species of Flavobacterium.</title>
        <authorList>
            <person name="Liu Q."/>
            <person name="Xin Y.-H."/>
        </authorList>
    </citation>
    <scope>NUCLEOTIDE SEQUENCE [LARGE SCALE GENOMIC DNA]</scope>
    <source>
        <strain evidence="1 2">LB3P56</strain>
    </source>
</reference>
<keyword evidence="2" id="KW-1185">Reference proteome</keyword>
<evidence type="ECO:0008006" key="3">
    <source>
        <dbReference type="Google" id="ProtNLM"/>
    </source>
</evidence>
<protein>
    <recommendedName>
        <fullName evidence="3">Phophatidylinositol-4-phosphate 5-kinase</fullName>
    </recommendedName>
</protein>